<evidence type="ECO:0000256" key="2">
    <source>
        <dbReference type="ARBA" id="ARBA00022729"/>
    </source>
</evidence>
<feature type="binding site" evidence="9">
    <location>
        <position position="342"/>
    </location>
    <ligand>
        <name>Ca(2+)</name>
        <dbReference type="ChEBI" id="CHEBI:29108"/>
        <label>2</label>
    </ligand>
</feature>
<dbReference type="MEROPS" id="S45.001"/>
<dbReference type="InterPro" id="IPR043146">
    <property type="entry name" value="Penicillin_amidase_N_B-knob"/>
</dbReference>
<feature type="binding site" evidence="9">
    <location>
        <position position="611"/>
    </location>
    <ligand>
        <name>Ca(2+)</name>
        <dbReference type="ChEBI" id="CHEBI:29108"/>
        <label>6</label>
    </ligand>
</feature>
<evidence type="ECO:0000256" key="6">
    <source>
        <dbReference type="PIRSR" id="PIRSR001227-2"/>
    </source>
</evidence>
<feature type="binding site" evidence="9">
    <location>
        <position position="607"/>
    </location>
    <ligand>
        <name>Ca(2+)</name>
        <dbReference type="ChEBI" id="CHEBI:29108"/>
        <label>6</label>
    </ligand>
</feature>
<feature type="binding site" evidence="9">
    <location>
        <position position="553"/>
    </location>
    <ligand>
        <name>Ca(2+)</name>
        <dbReference type="ChEBI" id="CHEBI:29108"/>
        <label>5</label>
    </ligand>
</feature>
<dbReference type="Proteomes" id="UP000031563">
    <property type="component" value="Unassembled WGS sequence"/>
</dbReference>
<dbReference type="GO" id="GO:0017000">
    <property type="term" value="P:antibiotic biosynthetic process"/>
    <property type="evidence" value="ECO:0007669"/>
    <property type="project" value="InterPro"/>
</dbReference>
<dbReference type="OrthoDB" id="9759796at2"/>
<sequence>MMEKQKWLVSIVMMIVLILPQSVGMAKGYEKAGDVTVIRDQYGVPHLYAKNKQDLYKAYGYVMAKDRLFQLEMFRRGNEGTVSEVFGEEYLAKDEQSRRDGYSDEEIKEMLNDLEDKPRAYIQQFAEGISLYVQEALKNPDEKLSKEFHDYKFLPRKWDATDVVRLYLVSMTYFMDNHQELTNAEILAKLEQTYGEEQAEKMFDDLVWKNDPEAPASIQAEDEAEEEKEGDKAVQPLSSAVINASKEIEAERDEFVESSEELGLPLKIGSNAMIVGEDKSKTGNALLFSGPQVGFVAPGFLYEVGLHASGFDMEGSGFIGYPFIMFGANKHIALTATAGYGNVTDIFEEKLHPNDPTQYFYKGEWREMEKRTETFTVRGEDGKPEQVETVFYRTVHGPVISIDEERGVAYSKSWSFRGTEAQSMQAYMKANWAKNLKEFEEAASEYTMSLNWYYADKRGNIAYYHAGKQPVRNEEIDERLPTPGTGEYDWQGFQPFEQNPQAVNPDNGYVVNWNNKPSQEWRNGERSFYWGKDNRVQQFINGMEEREKVDLEDLNEINYTASFAQLRTHYFKPLLIEVLKENQSDNESYPYLIKQLEQWNNLKEDKNKDGLYDAGVAAFFDKWWSITHDELFAQPLGSVSNLTQEITDHRYGATLAYKILAGEETNYPWMSKEEAEQIIINSADQALAELHEEKGTKAENWRMPIDTMTFGETSLIGVQHGYGSDTPIIEMNRGSENHYLEMTPSGPKGFNITPPGQVGFIHKDGTVSEHYEDQVQMFANWEFKPFLFDRKEVREAAVSITDLNVSE</sequence>
<dbReference type="PDB" id="6NVY">
    <property type="method" value="X-ray"/>
    <property type="resolution" value="2.27 A"/>
    <property type="chains" value="A/C=27-238, B/D=270-807"/>
</dbReference>
<dbReference type="GO" id="GO:0016811">
    <property type="term" value="F:hydrolase activity, acting on carbon-nitrogen (but not peptide) bonds, in linear amides"/>
    <property type="evidence" value="ECO:0007669"/>
    <property type="project" value="InterPro"/>
</dbReference>
<organism evidence="7 8">
    <name type="scientific">Bacillus thermotolerans</name>
    <name type="common">Quasibacillus thermotolerans</name>
    <dbReference type="NCBI Taxonomy" id="1221996"/>
    <lineage>
        <taxon>Bacteria</taxon>
        <taxon>Bacillati</taxon>
        <taxon>Bacillota</taxon>
        <taxon>Bacilli</taxon>
        <taxon>Bacillales</taxon>
        <taxon>Bacillaceae</taxon>
        <taxon>Bacillus</taxon>
    </lineage>
</organism>
<feature type="active site" description="Nucleophile" evidence="5">
    <location>
        <position position="270"/>
    </location>
</feature>
<feature type="binding site" evidence="9">
    <location>
        <position position="458"/>
    </location>
    <ligand>
        <name>Ca(2+)</name>
        <dbReference type="ChEBI" id="CHEBI:29108"/>
        <label>4</label>
    </ligand>
</feature>
<keyword evidence="6 9" id="KW-0479">Metal-binding</keyword>
<feature type="binding site" evidence="9">
    <location>
        <position position="277"/>
    </location>
    <ligand>
        <name>Ca(2+)</name>
        <dbReference type="ChEBI" id="CHEBI:29108"/>
        <label>3</label>
    </ligand>
</feature>
<keyword evidence="4" id="KW-0865">Zymogen</keyword>
<dbReference type="SMR" id="A0A0F5I5V4"/>
<dbReference type="Gene3D" id="1.10.287.150">
    <property type="match status" value="1"/>
</dbReference>
<dbReference type="PANTHER" id="PTHR34218">
    <property type="entry name" value="PEPTIDASE S45 PENICILLIN AMIDASE"/>
    <property type="match status" value="1"/>
</dbReference>
<feature type="binding site" evidence="9">
    <location>
        <position position="613"/>
    </location>
    <ligand>
        <name>Ca(2+)</name>
        <dbReference type="ChEBI" id="CHEBI:29108"/>
        <label>6</label>
    </ligand>
</feature>
<feature type="binding site" evidence="9">
    <location>
        <position position="344"/>
    </location>
    <ligand>
        <name>Ca(2+)</name>
        <dbReference type="ChEBI" id="CHEBI:29108"/>
        <label>2</label>
    </ligand>
</feature>
<comment type="caution">
    <text evidence="7">The sequence shown here is derived from an EMBL/GenBank/DDBJ whole genome shotgun (WGS) entry which is preliminary data.</text>
</comment>
<comment type="cofactor">
    <cofactor evidence="6">
        <name>Ca(2+)</name>
        <dbReference type="ChEBI" id="CHEBI:29108"/>
    </cofactor>
    <text evidence="6">Binds 1 Ca(2+) ion per dimer.</text>
</comment>
<dbReference type="Gene3D" id="1.10.439.10">
    <property type="entry name" value="Penicillin Amidohydrolase, domain 1"/>
    <property type="match status" value="1"/>
</dbReference>
<dbReference type="Pfam" id="PF01804">
    <property type="entry name" value="Penicil_amidase"/>
    <property type="match status" value="1"/>
</dbReference>
<dbReference type="InterPro" id="IPR002692">
    <property type="entry name" value="S45"/>
</dbReference>
<accession>A0A0F5I5V4</accession>
<evidence type="ECO:0000256" key="5">
    <source>
        <dbReference type="PIRSR" id="PIRSR001227-1"/>
    </source>
</evidence>
<feature type="binding site" evidence="9">
    <location>
        <position position="283"/>
    </location>
    <ligand>
        <name>Ca(2+)</name>
        <dbReference type="ChEBI" id="CHEBI:29108"/>
        <label>3</label>
    </ligand>
</feature>
<dbReference type="InterPro" id="IPR023343">
    <property type="entry name" value="Penicillin_amidase_dom1"/>
</dbReference>
<dbReference type="Gene3D" id="1.10.1400.10">
    <property type="match status" value="1"/>
</dbReference>
<dbReference type="InterPro" id="IPR014395">
    <property type="entry name" value="Pen/GL7ACA/AHL_acylase"/>
</dbReference>
<keyword evidence="3" id="KW-0378">Hydrolase</keyword>
<protein>
    <submittedName>
        <fullName evidence="7">Penicillin G acylase</fullName>
    </submittedName>
</protein>
<feature type="binding site" evidence="9">
    <location>
        <position position="556"/>
    </location>
    <ligand>
        <name>Ca(2+)</name>
        <dbReference type="ChEBI" id="CHEBI:29108"/>
        <label>5</label>
    </ligand>
</feature>
<dbReference type="PDBsum" id="6NVY"/>
<reference evidence="7" key="1">
    <citation type="submission" date="2015-02" db="EMBL/GenBank/DDBJ databases">
        <title>Genome Assembly of Bacillaceae bacterium MTCC 8252.</title>
        <authorList>
            <person name="Verma A."/>
            <person name="Khatri I."/>
            <person name="Mual P."/>
            <person name="Subramanian S."/>
            <person name="Krishnamurthi S."/>
        </authorList>
    </citation>
    <scope>NUCLEOTIDE SEQUENCE [LARGE SCALE GENOMIC DNA]</scope>
    <source>
        <strain evidence="7">MTCC 8252</strain>
    </source>
</reference>
<feature type="binding site" evidence="9">
    <location>
        <position position="162"/>
    </location>
    <ligand>
        <name>Ca(2+)</name>
        <dbReference type="ChEBI" id="CHEBI:29108"/>
        <label>1</label>
    </ligand>
</feature>
<evidence type="ECO:0000256" key="4">
    <source>
        <dbReference type="ARBA" id="ARBA00023145"/>
    </source>
</evidence>
<evidence type="ECO:0007829" key="9">
    <source>
        <dbReference type="PDB" id="6NVY"/>
    </source>
</evidence>
<keyword evidence="8" id="KW-1185">Reference proteome</keyword>
<feature type="binding site" evidence="9">
    <location>
        <position position="609"/>
    </location>
    <ligand>
        <name>Ca(2+)</name>
        <dbReference type="ChEBI" id="CHEBI:29108"/>
        <label>6</label>
    </ligand>
</feature>
<feature type="binding site" evidence="9">
    <location>
        <position position="605"/>
    </location>
    <ligand>
        <name>Ca(2+)</name>
        <dbReference type="ChEBI" id="CHEBI:29108"/>
        <label>6</label>
    </ligand>
</feature>
<evidence type="ECO:0000313" key="8">
    <source>
        <dbReference type="Proteomes" id="UP000031563"/>
    </source>
</evidence>
<name>A0A0F5I5V4_BACTR</name>
<dbReference type="InterPro" id="IPR043147">
    <property type="entry name" value="Penicillin_amidase_A-knob"/>
</dbReference>
<evidence type="ECO:0000256" key="1">
    <source>
        <dbReference type="ARBA" id="ARBA00006586"/>
    </source>
</evidence>
<feature type="binding site" evidence="9">
    <location>
        <position position="180"/>
    </location>
    <ligand>
        <name>Ca(2+)</name>
        <dbReference type="ChEBI" id="CHEBI:29108"/>
        <label>2</label>
    </ligand>
</feature>
<evidence type="ECO:0000256" key="3">
    <source>
        <dbReference type="ARBA" id="ARBA00022801"/>
    </source>
</evidence>
<keyword evidence="9" id="KW-0002">3D-structure</keyword>
<feature type="binding site" evidence="9">
    <location>
        <position position="277"/>
    </location>
    <ligand>
        <name>Ca(2+)</name>
        <dbReference type="ChEBI" id="CHEBI:29108"/>
        <label>4</label>
    </ligand>
</feature>
<dbReference type="EMBL" id="JWIR02000027">
    <property type="protein sequence ID" value="KKB40645.1"/>
    <property type="molecule type" value="Genomic_DNA"/>
</dbReference>
<feature type="binding site" evidence="6">
    <location>
        <position position="180"/>
    </location>
    <ligand>
        <name>Ca(2+)</name>
        <dbReference type="ChEBI" id="CHEBI:29108"/>
    </ligand>
</feature>
<dbReference type="STRING" id="1221996.QY95_01219"/>
<dbReference type="GO" id="GO:0046872">
    <property type="term" value="F:metal ion binding"/>
    <property type="evidence" value="ECO:0007669"/>
    <property type="project" value="UniProtKB-KW"/>
</dbReference>
<evidence type="ECO:0000313" key="7">
    <source>
        <dbReference type="EMBL" id="KKB40645.1"/>
    </source>
</evidence>
<feature type="binding site" evidence="9">
    <location>
        <position position="79"/>
    </location>
    <ligand>
        <name>Ca(2+)</name>
        <dbReference type="ChEBI" id="CHEBI:29108"/>
        <label>1</label>
    </ligand>
</feature>
<gene>
    <name evidence="7" type="ORF">QY95_01219</name>
</gene>
<dbReference type="PIRSF" id="PIRSF001227">
    <property type="entry name" value="Pen_acylase"/>
    <property type="match status" value="1"/>
</dbReference>
<dbReference type="Gene3D" id="3.60.20.10">
    <property type="entry name" value="Glutamine Phosphoribosylpyrophosphate, subunit 1, domain 1"/>
    <property type="match status" value="1"/>
</dbReference>
<feature type="binding site" evidence="9">
    <location>
        <position position="525"/>
    </location>
    <ligand>
        <name>Ca(2+)</name>
        <dbReference type="ChEBI" id="CHEBI:29108"/>
        <label>2</label>
    </ligand>
</feature>
<dbReference type="PANTHER" id="PTHR34218:SF3">
    <property type="entry name" value="ACYL-HOMOSERINE LACTONE ACYLASE PVDQ"/>
    <property type="match status" value="1"/>
</dbReference>
<dbReference type="InterPro" id="IPR029055">
    <property type="entry name" value="Ntn_hydrolases_N"/>
</dbReference>
<keyword evidence="6 9" id="KW-0106">Calcium</keyword>
<feature type="binding site" evidence="9">
    <location>
        <position position="345"/>
    </location>
    <ligand>
        <name>Ca(2+)</name>
        <dbReference type="ChEBI" id="CHEBI:29108"/>
        <label>2</label>
    </ligand>
</feature>
<dbReference type="Gene3D" id="2.30.120.10">
    <property type="match status" value="1"/>
</dbReference>
<comment type="similarity">
    <text evidence="1">Belongs to the peptidase S45 family.</text>
</comment>
<keyword evidence="2" id="KW-0732">Signal</keyword>
<reference evidence="9" key="2">
    <citation type="journal article" date="2019" name="Appl. Microbiol. Biotechnol.">
        <title>Crystal structures and protein engineering of three different penicillin G acylases from Gram-positive bacteria with different thermostability.</title>
        <authorList>
            <person name="Mayer J."/>
            <person name="Pippel J."/>
            <person name="Gunther G."/>
            <person name="Muller C."/>
            <person name="Lauermann A."/>
            <person name="Knuuti T."/>
            <person name="Blankenfeldt W."/>
            <person name="Jahn D."/>
            <person name="Biedendieck R."/>
        </authorList>
    </citation>
    <scope>X-RAY CRYSTALLOGRAPHY (2.27 ANGSTROMS) OF 27-238 AND 270-807 IN COMPLEX WITH CA(2+)</scope>
</reference>
<dbReference type="AlphaFoldDB" id="A0A0F5I5V4"/>
<feature type="binding site" evidence="6">
    <location>
        <position position="345"/>
    </location>
    <ligand>
        <name>Ca(2+)</name>
        <dbReference type="ChEBI" id="CHEBI:29108"/>
    </ligand>
</feature>
<proteinExistence type="evidence at protein level"/>
<dbReference type="SUPFAM" id="SSF56235">
    <property type="entry name" value="N-terminal nucleophile aminohydrolases (Ntn hydrolases)"/>
    <property type="match status" value="1"/>
</dbReference>
<dbReference type="RefSeq" id="WP_040036605.1">
    <property type="nucleotide sequence ID" value="NZ_JWIQ02000013.1"/>
</dbReference>